<dbReference type="Pfam" id="PF03343">
    <property type="entry name" value="SART-1"/>
    <property type="match status" value="1"/>
</dbReference>
<dbReference type="PANTHER" id="PTHR14152:SF5">
    <property type="entry name" value="U4_U6.U5 TRI-SNRNP-ASSOCIATED PROTEIN 1"/>
    <property type="match status" value="1"/>
</dbReference>
<keyword evidence="4" id="KW-0508">mRNA splicing</keyword>
<dbReference type="InterPro" id="IPR045347">
    <property type="entry name" value="HIND"/>
</dbReference>
<proteinExistence type="inferred from homology"/>
<dbReference type="Pfam" id="PF19252">
    <property type="entry name" value="HIND"/>
    <property type="match status" value="1"/>
</dbReference>
<dbReference type="VEuPathDB" id="VectorBase:LLONM1_000470"/>
<evidence type="ECO:0000313" key="7">
    <source>
        <dbReference type="EMBL" id="MBC1178424.1"/>
    </source>
</evidence>
<dbReference type="PANTHER" id="PTHR14152">
    <property type="entry name" value="SQUAMOUS CELL CARCINOMA ANTIGEN RECOGNISED BY CYTOTOXIC T LYMPHOCYTES"/>
    <property type="match status" value="1"/>
</dbReference>
<sequence length="768" mass="88180">MGSSKKHKRDRETRKHKKRSRTRSKSRSTSPSQERKHSKKHHKERRHHRRSAEKPREEYHSDSSDVIEVPVAPPAPIISNRRARSPSPIPEGGAGDCLSIEETNKLRAKLGLKPLEVDTGPIAREKPSAEDGGDTDEPELKRHKDDYGEFLHKPATNFADTKQAEKIREKIKERREKRQLENTLLKVTPLGASDEEDDLVSWVDRSREKEKLRKEAEMRAKWLEELEEQIEGGSVDEKERRQAYYGSHDLRGLRVEHDATEFTEGKTMILTLKDQDVLNEDGDTLVNVNLKDTERYRKNVENKKLKPQNYGYDCYSEEMDEMGQLVSRPILKKYDDEIDGGKKKSFTLGNNLQEEQEHKRKLLEIKCKLSHKRLETLNEQLIRPATDYYTEAEMAKFKKPKKKVKKSRRMLRADDLLPLPSEEQAGGSRDLSRRHVVPNDSMDVDLPPVENVKIEPEDDELEKMLSKARRLKQKESLISKPINAEEIKREVKSEVTSDDEGVDTFDLQSNQITLNATAEFCRTLGDIPTYGMAGNREDNTNDLLDFENEMEVEEKEPESTRGTWNSVNTVQPEAEENDEQVVEDVDEVAILDEEPDVSAGVAGALRLAVSKGYLERDDKNRPSNSRMAHLQAKNYSIEDKTYTEDDKFGRRDRYHSGPSMDFKEKDSFKPNVKLEYIDDSGRVLNAKEAFRYLSHKFHGKGPGKNKIEKRLKKSEQEGLMMKMSSTDTPLGTLNMLQAKQKETNSPYVVLSGTKQNFVGSNIVKHKGK</sequence>
<dbReference type="GO" id="GO:0046540">
    <property type="term" value="C:U4/U6 x U5 tri-snRNP complex"/>
    <property type="evidence" value="ECO:0007669"/>
    <property type="project" value="InterPro"/>
</dbReference>
<feature type="region of interest" description="Disordered" evidence="6">
    <location>
        <begin position="400"/>
        <end position="447"/>
    </location>
</feature>
<feature type="compositionally biased region" description="Basic residues" evidence="6">
    <location>
        <begin position="1"/>
        <end position="26"/>
    </location>
</feature>
<feature type="compositionally biased region" description="Basic residues" evidence="6">
    <location>
        <begin position="400"/>
        <end position="410"/>
    </location>
</feature>
<feature type="region of interest" description="Disordered" evidence="6">
    <location>
        <begin position="111"/>
        <end position="164"/>
    </location>
</feature>
<dbReference type="AlphaFoldDB" id="A0A7G3B1I9"/>
<dbReference type="GO" id="GO:0000481">
    <property type="term" value="P:maturation of 5S rRNA"/>
    <property type="evidence" value="ECO:0007669"/>
    <property type="project" value="TreeGrafter"/>
</dbReference>
<evidence type="ECO:0000256" key="1">
    <source>
        <dbReference type="ARBA" id="ARBA00004123"/>
    </source>
</evidence>
<name>A0A7G3B1I9_LUTLO</name>
<feature type="region of interest" description="Disordered" evidence="6">
    <location>
        <begin position="1"/>
        <end position="97"/>
    </location>
</feature>
<organism evidence="7">
    <name type="scientific">Lutzomyia longipalpis</name>
    <name type="common">Sand fly</name>
    <dbReference type="NCBI Taxonomy" id="7200"/>
    <lineage>
        <taxon>Eukaryota</taxon>
        <taxon>Metazoa</taxon>
        <taxon>Ecdysozoa</taxon>
        <taxon>Arthropoda</taxon>
        <taxon>Hexapoda</taxon>
        <taxon>Insecta</taxon>
        <taxon>Pterygota</taxon>
        <taxon>Neoptera</taxon>
        <taxon>Endopterygota</taxon>
        <taxon>Diptera</taxon>
        <taxon>Nematocera</taxon>
        <taxon>Psychodoidea</taxon>
        <taxon>Psychodidae</taxon>
        <taxon>Lutzomyia</taxon>
        <taxon>Lutzomyia</taxon>
    </lineage>
</organism>
<feature type="compositionally biased region" description="Basic residues" evidence="6">
    <location>
        <begin position="36"/>
        <end position="51"/>
    </location>
</feature>
<feature type="compositionally biased region" description="Basic and acidic residues" evidence="6">
    <location>
        <begin position="52"/>
        <end position="63"/>
    </location>
</feature>
<protein>
    <submittedName>
        <fullName evidence="7">Putative u4/u6.u5 snrnp associated protein</fullName>
    </submittedName>
</protein>
<accession>A0A7G3B1I9</accession>
<feature type="compositionally biased region" description="Basic and acidic residues" evidence="6">
    <location>
        <begin position="138"/>
        <end position="152"/>
    </location>
</feature>
<evidence type="ECO:0000256" key="3">
    <source>
        <dbReference type="ARBA" id="ARBA00022664"/>
    </source>
</evidence>
<dbReference type="EMBL" id="GITU01009721">
    <property type="protein sequence ID" value="MBC1178424.1"/>
    <property type="molecule type" value="Transcribed_RNA"/>
</dbReference>
<comment type="similarity">
    <text evidence="2">Belongs to the SNU66/SART1 family.</text>
</comment>
<evidence type="ECO:0000256" key="2">
    <source>
        <dbReference type="ARBA" id="ARBA00006076"/>
    </source>
</evidence>
<reference evidence="7" key="1">
    <citation type="journal article" date="2020" name="BMC">
        <title>Leishmania infection induces a limited differential gene expression in the sand fly midgut.</title>
        <authorList>
            <person name="Coutinho-Abreu I.V."/>
            <person name="Serafim T.D."/>
            <person name="Meneses C."/>
            <person name="Kamhawi S."/>
            <person name="Oliveira F."/>
            <person name="Valenzuela J.G."/>
        </authorList>
    </citation>
    <scope>NUCLEOTIDE SEQUENCE</scope>
    <source>
        <strain evidence="7">Jacobina</strain>
        <tissue evidence="7">Midgut</tissue>
    </source>
</reference>
<evidence type="ECO:0000256" key="5">
    <source>
        <dbReference type="ARBA" id="ARBA00023242"/>
    </source>
</evidence>
<evidence type="ECO:0000256" key="6">
    <source>
        <dbReference type="SAM" id="MobiDB-lite"/>
    </source>
</evidence>
<dbReference type="GO" id="GO:0045292">
    <property type="term" value="P:mRNA cis splicing, via spliceosome"/>
    <property type="evidence" value="ECO:0007669"/>
    <property type="project" value="TreeGrafter"/>
</dbReference>
<evidence type="ECO:0000256" key="4">
    <source>
        <dbReference type="ARBA" id="ARBA00023187"/>
    </source>
</evidence>
<keyword evidence="3" id="KW-0507">mRNA processing</keyword>
<keyword evidence="5" id="KW-0539">Nucleus</keyword>
<comment type="subcellular location">
    <subcellularLocation>
        <location evidence="1">Nucleus</location>
    </subcellularLocation>
</comment>
<dbReference type="InterPro" id="IPR005011">
    <property type="entry name" value="SNU66/SART1"/>
</dbReference>